<dbReference type="EMBL" id="JANIIK010000037">
    <property type="protein sequence ID" value="KAJ3611816.1"/>
    <property type="molecule type" value="Genomic_DNA"/>
</dbReference>
<keyword evidence="3" id="KW-1185">Reference proteome</keyword>
<reference evidence="2" key="1">
    <citation type="submission" date="2022-07" db="EMBL/GenBank/DDBJ databases">
        <title>Chromosome-level genome of Muraenolepis orangiensis.</title>
        <authorList>
            <person name="Kim J."/>
        </authorList>
    </citation>
    <scope>NUCLEOTIDE SEQUENCE</scope>
    <source>
        <strain evidence="2">KU_S4_2022</strain>
        <tissue evidence="2">Muscle</tissue>
    </source>
</reference>
<organism evidence="2 3">
    <name type="scientific">Muraenolepis orangiensis</name>
    <name type="common">Patagonian moray cod</name>
    <dbReference type="NCBI Taxonomy" id="630683"/>
    <lineage>
        <taxon>Eukaryota</taxon>
        <taxon>Metazoa</taxon>
        <taxon>Chordata</taxon>
        <taxon>Craniata</taxon>
        <taxon>Vertebrata</taxon>
        <taxon>Euteleostomi</taxon>
        <taxon>Actinopterygii</taxon>
        <taxon>Neopterygii</taxon>
        <taxon>Teleostei</taxon>
        <taxon>Neoteleostei</taxon>
        <taxon>Acanthomorphata</taxon>
        <taxon>Zeiogadaria</taxon>
        <taxon>Gadariae</taxon>
        <taxon>Gadiformes</taxon>
        <taxon>Muraenolepidoidei</taxon>
        <taxon>Muraenolepididae</taxon>
        <taxon>Muraenolepis</taxon>
    </lineage>
</organism>
<dbReference type="Proteomes" id="UP001148018">
    <property type="component" value="Unassembled WGS sequence"/>
</dbReference>
<dbReference type="AlphaFoldDB" id="A0A9Q0IWD4"/>
<feature type="compositionally biased region" description="Polar residues" evidence="1">
    <location>
        <begin position="32"/>
        <end position="51"/>
    </location>
</feature>
<name>A0A9Q0IWD4_9TELE</name>
<sequence>VSYQPCPKPPTVLPGYQSCPPAKPQLGCSSLAEDSSTYSTEGLGQQASNWPSWYGVQEDLSMEEPSTTQPPAEGVSVPPYSECAQDDDGPRPTVSVPRMTTAPAL</sequence>
<accession>A0A9Q0IWD4</accession>
<gene>
    <name evidence="2" type="ORF">NHX12_021829</name>
</gene>
<dbReference type="OrthoDB" id="9930358at2759"/>
<protein>
    <submittedName>
        <fullName evidence="2">Uncharacterized protein</fullName>
    </submittedName>
</protein>
<evidence type="ECO:0000313" key="2">
    <source>
        <dbReference type="EMBL" id="KAJ3611816.1"/>
    </source>
</evidence>
<feature type="non-terminal residue" evidence="2">
    <location>
        <position position="105"/>
    </location>
</feature>
<comment type="caution">
    <text evidence="2">The sequence shown here is derived from an EMBL/GenBank/DDBJ whole genome shotgun (WGS) entry which is preliminary data.</text>
</comment>
<feature type="region of interest" description="Disordered" evidence="1">
    <location>
        <begin position="27"/>
        <end position="105"/>
    </location>
</feature>
<evidence type="ECO:0000256" key="1">
    <source>
        <dbReference type="SAM" id="MobiDB-lite"/>
    </source>
</evidence>
<proteinExistence type="predicted"/>
<feature type="non-terminal residue" evidence="2">
    <location>
        <position position="1"/>
    </location>
</feature>
<evidence type="ECO:0000313" key="3">
    <source>
        <dbReference type="Proteomes" id="UP001148018"/>
    </source>
</evidence>